<evidence type="ECO:0000256" key="1">
    <source>
        <dbReference type="ARBA" id="ARBA00001947"/>
    </source>
</evidence>
<name>H8Z6J9_9GAMM</name>
<evidence type="ECO:0000256" key="7">
    <source>
        <dbReference type="ARBA" id="ARBA00023049"/>
    </source>
</evidence>
<evidence type="ECO:0000256" key="3">
    <source>
        <dbReference type="ARBA" id="ARBA00022670"/>
    </source>
</evidence>
<dbReference type="AlphaFoldDB" id="H8Z6J9"/>
<keyword evidence="3" id="KW-0645">Protease</keyword>
<dbReference type="HOGENOM" id="CLU_009902_1_0_6"/>
<dbReference type="SUPFAM" id="SSF63411">
    <property type="entry name" value="LuxS/MPP-like metallohydrolase"/>
    <property type="match status" value="2"/>
</dbReference>
<dbReference type="Pfam" id="PF00675">
    <property type="entry name" value="Peptidase_M16"/>
    <property type="match status" value="1"/>
</dbReference>
<evidence type="ECO:0000256" key="9">
    <source>
        <dbReference type="SAM" id="MobiDB-lite"/>
    </source>
</evidence>
<dbReference type="InterPro" id="IPR011249">
    <property type="entry name" value="Metalloenz_LuxS/M16"/>
</dbReference>
<dbReference type="RefSeq" id="WP_009150102.1">
    <property type="nucleotide sequence ID" value="NZ_CP121471.1"/>
</dbReference>
<dbReference type="EMBL" id="JH603170">
    <property type="protein sequence ID" value="EIC19697.1"/>
    <property type="molecule type" value="Genomic_DNA"/>
</dbReference>
<evidence type="ECO:0000256" key="2">
    <source>
        <dbReference type="ARBA" id="ARBA00007261"/>
    </source>
</evidence>
<dbReference type="Proteomes" id="UP000002964">
    <property type="component" value="Unassembled WGS sequence"/>
</dbReference>
<gene>
    <name evidence="12" type="ORF">Thi970DRAFT_03289</name>
</gene>
<dbReference type="PANTHER" id="PTHR43690:SF17">
    <property type="entry name" value="PROTEIN YHJJ"/>
    <property type="match status" value="1"/>
</dbReference>
<keyword evidence="6" id="KW-0862">Zinc</keyword>
<proteinExistence type="inferred from homology"/>
<evidence type="ECO:0000256" key="6">
    <source>
        <dbReference type="ARBA" id="ARBA00022833"/>
    </source>
</evidence>
<reference evidence="12 13" key="2">
    <citation type="submission" date="2011-11" db="EMBL/GenBank/DDBJ databases">
        <authorList>
            <consortium name="US DOE Joint Genome Institute"/>
            <person name="Lucas S."/>
            <person name="Han J."/>
            <person name="Lapidus A."/>
            <person name="Cheng J.-F."/>
            <person name="Goodwin L."/>
            <person name="Pitluck S."/>
            <person name="Peters L."/>
            <person name="Ovchinnikova G."/>
            <person name="Zhang X."/>
            <person name="Detter J.C."/>
            <person name="Han C."/>
            <person name="Tapia R."/>
            <person name="Land M."/>
            <person name="Hauser L."/>
            <person name="Kyrpides N."/>
            <person name="Ivanova N."/>
            <person name="Pagani I."/>
            <person name="Vogl K."/>
            <person name="Liu Z."/>
            <person name="Overmann J."/>
            <person name="Frigaard N.-U."/>
            <person name="Bryant D."/>
            <person name="Woyke T."/>
        </authorList>
    </citation>
    <scope>NUCLEOTIDE SEQUENCE [LARGE SCALE GENOMIC DNA]</scope>
    <source>
        <strain evidence="12 13">970</strain>
    </source>
</reference>
<evidence type="ECO:0000313" key="13">
    <source>
        <dbReference type="Proteomes" id="UP000002964"/>
    </source>
</evidence>
<feature type="domain" description="Peptidase M16 N-terminal" evidence="10">
    <location>
        <begin position="103"/>
        <end position="247"/>
    </location>
</feature>
<keyword evidence="4" id="KW-0479">Metal-binding</keyword>
<dbReference type="InterPro" id="IPR001431">
    <property type="entry name" value="Pept_M16_Zn_BS"/>
</dbReference>
<feature type="region of interest" description="Disordered" evidence="9">
    <location>
        <begin position="504"/>
        <end position="531"/>
    </location>
</feature>
<comment type="cofactor">
    <cofactor evidence="1">
        <name>Zn(2+)</name>
        <dbReference type="ChEBI" id="CHEBI:29105"/>
    </cofactor>
</comment>
<dbReference type="InterPro" id="IPR050626">
    <property type="entry name" value="Peptidase_M16"/>
</dbReference>
<evidence type="ECO:0000259" key="11">
    <source>
        <dbReference type="Pfam" id="PF05193"/>
    </source>
</evidence>
<dbReference type="InterPro" id="IPR011765">
    <property type="entry name" value="Pept_M16_N"/>
</dbReference>
<dbReference type="GO" id="GO:0046872">
    <property type="term" value="F:metal ion binding"/>
    <property type="evidence" value="ECO:0007669"/>
    <property type="project" value="UniProtKB-KW"/>
</dbReference>
<accession>H8Z6J9</accession>
<evidence type="ECO:0000313" key="12">
    <source>
        <dbReference type="EMBL" id="EIC19697.1"/>
    </source>
</evidence>
<dbReference type="InterPro" id="IPR007863">
    <property type="entry name" value="Peptidase_M16_C"/>
</dbReference>
<dbReference type="MEROPS" id="M16.019"/>
<evidence type="ECO:0000259" key="10">
    <source>
        <dbReference type="Pfam" id="PF00675"/>
    </source>
</evidence>
<evidence type="ECO:0000256" key="4">
    <source>
        <dbReference type="ARBA" id="ARBA00022723"/>
    </source>
</evidence>
<dbReference type="eggNOG" id="COG0612">
    <property type="taxonomic scope" value="Bacteria"/>
</dbReference>
<dbReference type="Gene3D" id="3.30.830.10">
    <property type="entry name" value="Metalloenzyme, LuxS/M16 peptidase-like"/>
    <property type="match status" value="2"/>
</dbReference>
<dbReference type="GO" id="GO:0006508">
    <property type="term" value="P:proteolysis"/>
    <property type="evidence" value="ECO:0007669"/>
    <property type="project" value="UniProtKB-KW"/>
</dbReference>
<protein>
    <submittedName>
        <fullName evidence="12">Putative Zn-dependent peptidase</fullName>
    </submittedName>
</protein>
<reference evidence="13" key="1">
    <citation type="submission" date="2011-06" db="EMBL/GenBank/DDBJ databases">
        <authorList>
            <consortium name="US DOE Joint Genome Institute (JGI-PGF)"/>
            <person name="Lucas S."/>
            <person name="Han J."/>
            <person name="Lapidus A."/>
            <person name="Cheng J.-F."/>
            <person name="Goodwin L."/>
            <person name="Pitluck S."/>
            <person name="Peters L."/>
            <person name="Land M.L."/>
            <person name="Hauser L."/>
            <person name="Vogl K."/>
            <person name="Liu Z."/>
            <person name="Overmann J."/>
            <person name="Frigaard N.-U."/>
            <person name="Bryant D.A."/>
            <person name="Woyke T.J."/>
        </authorList>
    </citation>
    <scope>NUCLEOTIDE SEQUENCE [LARGE SCALE GENOMIC DNA]</scope>
    <source>
        <strain evidence="13">970</strain>
    </source>
</reference>
<keyword evidence="13" id="KW-1185">Reference proteome</keyword>
<feature type="domain" description="Peptidase M16 C-terminal" evidence="11">
    <location>
        <begin position="255"/>
        <end position="442"/>
    </location>
</feature>
<dbReference type="Pfam" id="PF05193">
    <property type="entry name" value="Peptidase_M16_C"/>
    <property type="match status" value="1"/>
</dbReference>
<dbReference type="PROSITE" id="PS00143">
    <property type="entry name" value="INSULINASE"/>
    <property type="match status" value="1"/>
</dbReference>
<keyword evidence="5" id="KW-0378">Hydrolase</keyword>
<evidence type="ECO:0000256" key="5">
    <source>
        <dbReference type="ARBA" id="ARBA00022801"/>
    </source>
</evidence>
<keyword evidence="7" id="KW-0482">Metalloprotease</keyword>
<organism evidence="12 13">
    <name type="scientific">Thiorhodovibrio frisius</name>
    <dbReference type="NCBI Taxonomy" id="631362"/>
    <lineage>
        <taxon>Bacteria</taxon>
        <taxon>Pseudomonadati</taxon>
        <taxon>Pseudomonadota</taxon>
        <taxon>Gammaproteobacteria</taxon>
        <taxon>Chromatiales</taxon>
        <taxon>Chromatiaceae</taxon>
        <taxon>Thiorhodovibrio</taxon>
    </lineage>
</organism>
<evidence type="ECO:0000256" key="8">
    <source>
        <dbReference type="RuleBase" id="RU004447"/>
    </source>
</evidence>
<dbReference type="PANTHER" id="PTHR43690">
    <property type="entry name" value="NARDILYSIN"/>
    <property type="match status" value="1"/>
</dbReference>
<dbReference type="GO" id="GO:0004222">
    <property type="term" value="F:metalloendopeptidase activity"/>
    <property type="evidence" value="ECO:0007669"/>
    <property type="project" value="InterPro"/>
</dbReference>
<comment type="similarity">
    <text evidence="2 8">Belongs to the peptidase M16 family.</text>
</comment>
<dbReference type="STRING" id="631362.Thi970DRAFT_03289"/>
<sequence>MSAGNTWSFPDPVPILKRTFHPNCLLNLTAAKELRQSAMKIPISYPRHLLLGLLASSLSLGASASPAPADNAATVKPSPAAAESSPGAEQVFERVLDNGLKILVKPDRRAPIVTSQVWYKVGSSFEHGGITGISHLLEHMMFKGTENLAPGEFSRIIAANGGDENAFTSRDYTAYFQTMAADRLEISFELEAERMRRLALPEEEFLKELEVVKEERRLRTDDDPESLTFERFNATAYDASPYRIPVIGWASDLESVQVEDLRAWYRLWYAPNNATLVVVGDVEPEAVFALAEKHFGPLQPEPIAALKPRTEPEQLGAKTLTVAAPAKEPYLLFGYKTPALRDLGPDSELAWKAYALEMLTAVLDDGASSRFSRNLVRGQQVAAAVDASYSAFGRLSGMLLFDGTPAKGKSIAELEKAMLTEIEQLREEPVSAEELERIRTGLIAGKIYEKDSVFYQAMLLGQLESVGLGWELADDYVAHLAAVTPEQIQAVAREYIRPDNRTRAELDPLPLDGADQQASASPIQGGQGHVR</sequence>